<name>A0ABR3JU61_9AGAR</name>
<evidence type="ECO:0000313" key="6">
    <source>
        <dbReference type="Proteomes" id="UP001556367"/>
    </source>
</evidence>
<organism evidence="5 6">
    <name type="scientific">Hohenbuehelia grisea</name>
    <dbReference type="NCBI Taxonomy" id="104357"/>
    <lineage>
        <taxon>Eukaryota</taxon>
        <taxon>Fungi</taxon>
        <taxon>Dikarya</taxon>
        <taxon>Basidiomycota</taxon>
        <taxon>Agaricomycotina</taxon>
        <taxon>Agaricomycetes</taxon>
        <taxon>Agaricomycetidae</taxon>
        <taxon>Agaricales</taxon>
        <taxon>Pleurotineae</taxon>
        <taxon>Pleurotaceae</taxon>
        <taxon>Hohenbuehelia</taxon>
    </lineage>
</organism>
<sequence length="1389" mass="154550">MANKEKTPVHFILTYVSSTNLPKKLRIRMIPRRLSAVLSIQGYTGKDIEISSLQKEPLPIPLYVEPGITVGIKLKACLHEPELAYGEWTLDGTEIPEGGKDFETRLVRCPDAEYRLDEDPILMFHVNKSDHIVESAPNTKALQVNPKLVKVFGYVDFLVKIASPISELNSTAKVVVGVVDILVSKCLDFINRHGPVLKLLEEVGKLIKIIKHWDNSGNKRYLRYRAHQREVCHYLFPVIYQCLLLVSTLPGRFHLPGTIREIANDHQERLKVVMDQLQAAEKLDGQVAVFETLEIVSDFSIRSTLKDSFGSKVVNVGSDQDWITCTEKTRVGVLHQIEEWALAPVSKSTLLLHGSPGKGKSTILRTIRSKLHSNKRLAAMPFFAFNRMRGRSFSQLLPTWVTDLAKCNRQYRDYLGSLKGRLDDLSTLPMNDLIKMLLLDGLSSITEGQPIIFTIDALDECPAADVNELFKFLATLRSDEDLLKLPLVRFLFTSRPERDIYTRLQGHAYHDIALDAEPKTRDDIRLVVQRELRSLENRHAVKLVDDVVESAQEVFKCADVLCRELNSLYSGLQPTTAQERREFLQRLGIGRVKSLYDVYISVLEARFAKPKLLDVFRRVMGWILVAQAQPHSVYKSFAAALLSDPDDRSDVETVISSLGSLLSGTTEEKTPISPRHTTLFDFLTDESASRKFHVNTGPLMQMELGLACLNIMNTKLNFNICQIPSSFNLNCDIPNICEPKKLETFITPGLRYACFSAANHLSKPVALQAATDQHLGAPTLSLLEALRLFLDKKFLYWLEAHSCMQTQQDGPWVMLPIFRDWVAMHVQQGRAPVDTFRGAQKFLSDAIQFEKRFREGYQLSAAQVYAPLFAKLPYIGEGQEDEWPDAEPTVIPANSKVNAIAYSPKGTRLASGSADHTIRLWDAATGQPLGEPLRGHTLWVWSVAFSPDGTRLASGSVDHTIRLWDAATGQPLGEPLRGHTENVLSVAFSPDGTRLASGSADHTIRLWDAATGQPLGEPLRGHTLWVWSVAFSPDGTRLASGSADHTIRLWDAATGQPLGEPLRGHTLWVWSVAFSPDGTRLASGSADHTIRLWDAATGQPLGEPLRGHTLWVWSVAFSPDGTRLASGSVDHTIRLWDAATGQPLGEPLRGHTENVLSVAFSPDGTRLASGSADHTIRLWDAATGQPLGEPLRGHTLWVWSVAFSPDGTRLASGSADHTIRLWDAVTGQPLGVPLRGHTLWVWSVAFSPDGTRLASGSSDDTIRLWDAAAGHPADSLDAIQHNALEGFSEYSRIASQPQVYLADPDPGSSCAYPIPDPKLHIHATQHWIHVTRRDQTLSHLLWIPRLFSGRPFYSYPCTIVMSQNPPYALRSNSEDVVCGKRWTEIKKPD</sequence>
<dbReference type="InterPro" id="IPR056884">
    <property type="entry name" value="NPHP3-like_N"/>
</dbReference>
<dbReference type="Pfam" id="PF00400">
    <property type="entry name" value="WD40"/>
    <property type="match status" value="9"/>
</dbReference>
<dbReference type="SUPFAM" id="SSF52540">
    <property type="entry name" value="P-loop containing nucleoside triphosphate hydrolases"/>
    <property type="match status" value="1"/>
</dbReference>
<evidence type="ECO:0000259" key="4">
    <source>
        <dbReference type="PROSITE" id="PS50837"/>
    </source>
</evidence>
<dbReference type="CDD" id="cd00200">
    <property type="entry name" value="WD40"/>
    <property type="match status" value="1"/>
</dbReference>
<feature type="repeat" description="WD" evidence="3">
    <location>
        <begin position="890"/>
        <end position="931"/>
    </location>
</feature>
<reference evidence="6" key="1">
    <citation type="submission" date="2024-06" db="EMBL/GenBank/DDBJ databases">
        <title>Multi-omics analyses provide insights into the biosynthesis of the anticancer antibiotic pleurotin in Hohenbuehelia grisea.</title>
        <authorList>
            <person name="Weaver J.A."/>
            <person name="Alberti F."/>
        </authorList>
    </citation>
    <scope>NUCLEOTIDE SEQUENCE [LARGE SCALE GENOMIC DNA]</scope>
    <source>
        <strain evidence="6">T-177</strain>
    </source>
</reference>
<dbReference type="InterPro" id="IPR015943">
    <property type="entry name" value="WD40/YVTN_repeat-like_dom_sf"/>
</dbReference>
<dbReference type="InterPro" id="IPR019775">
    <property type="entry name" value="WD40_repeat_CS"/>
</dbReference>
<feature type="repeat" description="WD" evidence="3">
    <location>
        <begin position="1148"/>
        <end position="1189"/>
    </location>
</feature>
<keyword evidence="6" id="KW-1185">Reference proteome</keyword>
<dbReference type="PROSITE" id="PS50837">
    <property type="entry name" value="NACHT"/>
    <property type="match status" value="1"/>
</dbReference>
<comment type="caution">
    <text evidence="5">The sequence shown here is derived from an EMBL/GenBank/DDBJ whole genome shotgun (WGS) entry which is preliminary data.</text>
</comment>
<dbReference type="Gene3D" id="3.40.50.300">
    <property type="entry name" value="P-loop containing nucleotide triphosphate hydrolases"/>
    <property type="match status" value="1"/>
</dbReference>
<dbReference type="Proteomes" id="UP001556367">
    <property type="component" value="Unassembled WGS sequence"/>
</dbReference>
<evidence type="ECO:0000256" key="3">
    <source>
        <dbReference type="PROSITE-ProRule" id="PRU00221"/>
    </source>
</evidence>
<dbReference type="InterPro" id="IPR007111">
    <property type="entry name" value="NACHT_NTPase"/>
</dbReference>
<protein>
    <recommendedName>
        <fullName evidence="4">NACHT domain-containing protein</fullName>
    </recommendedName>
</protein>
<feature type="repeat" description="WD" evidence="3">
    <location>
        <begin position="1234"/>
        <end position="1275"/>
    </location>
</feature>
<feature type="domain" description="NACHT" evidence="4">
    <location>
        <begin position="348"/>
        <end position="496"/>
    </location>
</feature>
<dbReference type="InterPro" id="IPR036322">
    <property type="entry name" value="WD40_repeat_dom_sf"/>
</dbReference>
<dbReference type="InterPro" id="IPR027417">
    <property type="entry name" value="P-loop_NTPase"/>
</dbReference>
<keyword evidence="2" id="KW-0677">Repeat</keyword>
<dbReference type="SMART" id="SM00320">
    <property type="entry name" value="WD40"/>
    <property type="match status" value="9"/>
</dbReference>
<feature type="repeat" description="WD" evidence="3">
    <location>
        <begin position="933"/>
        <end position="974"/>
    </location>
</feature>
<feature type="repeat" description="WD" evidence="3">
    <location>
        <begin position="1105"/>
        <end position="1146"/>
    </location>
</feature>
<dbReference type="Gene3D" id="2.130.10.10">
    <property type="entry name" value="YVTN repeat-like/Quinoprotein amine dehydrogenase"/>
    <property type="match status" value="5"/>
</dbReference>
<feature type="repeat" description="WD" evidence="3">
    <location>
        <begin position="1019"/>
        <end position="1060"/>
    </location>
</feature>
<dbReference type="PRINTS" id="PR00320">
    <property type="entry name" value="GPROTEINBRPT"/>
</dbReference>
<accession>A0ABR3JU61</accession>
<gene>
    <name evidence="5" type="ORF">HGRIS_013993</name>
</gene>
<evidence type="ECO:0000313" key="5">
    <source>
        <dbReference type="EMBL" id="KAL0958661.1"/>
    </source>
</evidence>
<dbReference type="PROSITE" id="PS50294">
    <property type="entry name" value="WD_REPEATS_REGION"/>
    <property type="match status" value="9"/>
</dbReference>
<dbReference type="SUPFAM" id="SSF50978">
    <property type="entry name" value="WD40 repeat-like"/>
    <property type="match status" value="1"/>
</dbReference>
<evidence type="ECO:0000256" key="1">
    <source>
        <dbReference type="ARBA" id="ARBA00022574"/>
    </source>
</evidence>
<dbReference type="PROSITE" id="PS00678">
    <property type="entry name" value="WD_REPEATS_1"/>
    <property type="match status" value="7"/>
</dbReference>
<dbReference type="PANTHER" id="PTHR22847:SF637">
    <property type="entry name" value="WD REPEAT DOMAIN 5B"/>
    <property type="match status" value="1"/>
</dbReference>
<dbReference type="PANTHER" id="PTHR22847">
    <property type="entry name" value="WD40 REPEAT PROTEIN"/>
    <property type="match status" value="1"/>
</dbReference>
<dbReference type="EMBL" id="JASNQZ010000003">
    <property type="protein sequence ID" value="KAL0958661.1"/>
    <property type="molecule type" value="Genomic_DNA"/>
</dbReference>
<feature type="repeat" description="WD" evidence="3">
    <location>
        <begin position="976"/>
        <end position="1017"/>
    </location>
</feature>
<evidence type="ECO:0000256" key="2">
    <source>
        <dbReference type="ARBA" id="ARBA00022737"/>
    </source>
</evidence>
<keyword evidence="1 3" id="KW-0853">WD repeat</keyword>
<feature type="repeat" description="WD" evidence="3">
    <location>
        <begin position="1191"/>
        <end position="1232"/>
    </location>
</feature>
<feature type="repeat" description="WD" evidence="3">
    <location>
        <begin position="1062"/>
        <end position="1103"/>
    </location>
</feature>
<proteinExistence type="predicted"/>
<dbReference type="InterPro" id="IPR020472">
    <property type="entry name" value="WD40_PAC1"/>
</dbReference>
<dbReference type="PROSITE" id="PS50082">
    <property type="entry name" value="WD_REPEATS_2"/>
    <property type="match status" value="9"/>
</dbReference>
<dbReference type="InterPro" id="IPR001680">
    <property type="entry name" value="WD40_rpt"/>
</dbReference>
<dbReference type="Pfam" id="PF24883">
    <property type="entry name" value="NPHP3_N"/>
    <property type="match status" value="1"/>
</dbReference>